<dbReference type="InterPro" id="IPR023093">
    <property type="entry name" value="ScpA-like_C"/>
</dbReference>
<dbReference type="Pfam" id="PF04825">
    <property type="entry name" value="Rad21_Rec8_N"/>
    <property type="match status" value="1"/>
</dbReference>
<comment type="subcellular location">
    <subcellularLocation>
        <location evidence="1">Nucleus</location>
    </subcellularLocation>
</comment>
<dbReference type="InterPro" id="IPR039781">
    <property type="entry name" value="Rad21/Rec8-like"/>
</dbReference>
<proteinExistence type="inferred from homology"/>
<evidence type="ECO:0000256" key="1">
    <source>
        <dbReference type="ARBA" id="ARBA00004123"/>
    </source>
</evidence>
<reference evidence="7 8" key="1">
    <citation type="journal article" date="2024" name="Nat. Commun.">
        <title>Phylogenomics reveals the evolutionary origins of lichenization in chlorophyte algae.</title>
        <authorList>
            <person name="Puginier C."/>
            <person name="Libourel C."/>
            <person name="Otte J."/>
            <person name="Skaloud P."/>
            <person name="Haon M."/>
            <person name="Grisel S."/>
            <person name="Petersen M."/>
            <person name="Berrin J.G."/>
            <person name="Delaux P.M."/>
            <person name="Dal Grande F."/>
            <person name="Keller J."/>
        </authorList>
    </citation>
    <scope>NUCLEOTIDE SEQUENCE [LARGE SCALE GENOMIC DNA]</scope>
    <source>
        <strain evidence="7 8">SAG 245.80</strain>
    </source>
</reference>
<dbReference type="GO" id="GO:1990414">
    <property type="term" value="P:replication-born double-strand break repair via sister chromatid exchange"/>
    <property type="evidence" value="ECO:0007669"/>
    <property type="project" value="TreeGrafter"/>
</dbReference>
<dbReference type="PANTHER" id="PTHR12585">
    <property type="entry name" value="SCC1 / RAD21 FAMILY MEMBER"/>
    <property type="match status" value="1"/>
</dbReference>
<dbReference type="GO" id="GO:0008278">
    <property type="term" value="C:cohesin complex"/>
    <property type="evidence" value="ECO:0007669"/>
    <property type="project" value="InterPro"/>
</dbReference>
<dbReference type="AlphaFoldDB" id="A0AAW1RIR1"/>
<dbReference type="Proteomes" id="UP001445335">
    <property type="component" value="Unassembled WGS sequence"/>
</dbReference>
<keyword evidence="8" id="KW-1185">Reference proteome</keyword>
<dbReference type="SUPFAM" id="SSF46785">
    <property type="entry name" value="Winged helix' DNA-binding domain"/>
    <property type="match status" value="1"/>
</dbReference>
<sequence length="581" mass="60985">MFYSVQILAKKGPLGIIWIAATLDKRLKRTQVFEANIDTSVDSIINPEAPLALRLSGQLLLGVVKVYSKKVGYLYQDCNDALQKIKEAFQHGNVDLPAEGAMAPRAAITLPDNYNDTDFLGSFSVELFEPMDTPGRFTMNHRDSLMLAEDVSALASSQVSVQEERFEASGEELERHLSLGAPELLRRESGPGRSGPLFEADRLFTPGREPPDEDGERFVAPPDDMFDAADARPPSGAGDFGGELGGGGLDLGPTPGSDGGGLADLAPLPTPGDSLGARTPEVAPAPAAQRARERRRRVQLDRALAAGACKPPAADPFHVAHYSDAAADSALHRPGFSAVMAQPLYEIFARRLAAPAAAATPRGRAADPNPDPNKGPLGQGLPGEAPDGAAPMDYEAPGGHEDMGAPAYDPQPSPGQAHADAGMELSGKGGAGPGSALPSLPSAGGVFASDPASLSRSARASGRLPAPSLAGCELADHSQARDGDGAHSCFTERTRLVAAHLQESFAGGAPGKKKRRLSAGGGARVPTNSLSFGEIARGQRRADACRWFFELLVLKSRAYVELEQAEPYADITIHPRPKLMA</sequence>
<dbReference type="InterPro" id="IPR036390">
    <property type="entry name" value="WH_DNA-bd_sf"/>
</dbReference>
<dbReference type="InterPro" id="IPR006910">
    <property type="entry name" value="Rad21_Rec8_N"/>
</dbReference>
<feature type="domain" description="Rad21/Rec8-like protein C-terminal eukaryotic" evidence="5">
    <location>
        <begin position="528"/>
        <end position="579"/>
    </location>
</feature>
<comment type="caution">
    <text evidence="7">The sequence shown here is derived from an EMBL/GenBank/DDBJ whole genome shotgun (WGS) entry which is preliminary data.</text>
</comment>
<protein>
    <submittedName>
        <fullName evidence="7">Uncharacterized protein</fullName>
    </submittedName>
</protein>
<dbReference type="GO" id="GO:0005634">
    <property type="term" value="C:nucleus"/>
    <property type="evidence" value="ECO:0007669"/>
    <property type="project" value="UniProtKB-SubCell"/>
</dbReference>
<dbReference type="PANTHER" id="PTHR12585:SF69">
    <property type="entry name" value="FI11703P"/>
    <property type="match status" value="1"/>
</dbReference>
<dbReference type="GO" id="GO:0007062">
    <property type="term" value="P:sister chromatid cohesion"/>
    <property type="evidence" value="ECO:0007669"/>
    <property type="project" value="InterPro"/>
</dbReference>
<feature type="compositionally biased region" description="Gly residues" evidence="4">
    <location>
        <begin position="238"/>
        <end position="250"/>
    </location>
</feature>
<feature type="region of interest" description="Disordered" evidence="4">
    <location>
        <begin position="179"/>
        <end position="298"/>
    </location>
</feature>
<dbReference type="Gene3D" id="1.10.10.580">
    <property type="entry name" value="Structural maintenance of chromosome 1. Chain E"/>
    <property type="match status" value="1"/>
</dbReference>
<dbReference type="EMBL" id="JALJOU010000035">
    <property type="protein sequence ID" value="KAK9833545.1"/>
    <property type="molecule type" value="Genomic_DNA"/>
</dbReference>
<evidence type="ECO:0000256" key="3">
    <source>
        <dbReference type="ARBA" id="ARBA00023242"/>
    </source>
</evidence>
<keyword evidence="3" id="KW-0539">Nucleus</keyword>
<evidence type="ECO:0000313" key="8">
    <source>
        <dbReference type="Proteomes" id="UP001445335"/>
    </source>
</evidence>
<dbReference type="InterPro" id="IPR006909">
    <property type="entry name" value="Rad21/Rec8_C_eu"/>
</dbReference>
<accession>A0AAW1RIR1</accession>
<name>A0AAW1RIR1_9CHLO</name>
<feature type="domain" description="Rad21/Rec8-like protein N-terminal" evidence="6">
    <location>
        <begin position="1"/>
        <end position="100"/>
    </location>
</feature>
<evidence type="ECO:0000256" key="4">
    <source>
        <dbReference type="SAM" id="MobiDB-lite"/>
    </source>
</evidence>
<comment type="similarity">
    <text evidence="2">Belongs to the rad21 family.</text>
</comment>
<evidence type="ECO:0000259" key="5">
    <source>
        <dbReference type="Pfam" id="PF04824"/>
    </source>
</evidence>
<dbReference type="Pfam" id="PF04824">
    <property type="entry name" value="Rad21_Rec8"/>
    <property type="match status" value="1"/>
</dbReference>
<feature type="region of interest" description="Disordered" evidence="4">
    <location>
        <begin position="359"/>
        <end position="438"/>
    </location>
</feature>
<organism evidence="7 8">
    <name type="scientific">Elliptochloris bilobata</name>
    <dbReference type="NCBI Taxonomy" id="381761"/>
    <lineage>
        <taxon>Eukaryota</taxon>
        <taxon>Viridiplantae</taxon>
        <taxon>Chlorophyta</taxon>
        <taxon>core chlorophytes</taxon>
        <taxon>Trebouxiophyceae</taxon>
        <taxon>Trebouxiophyceae incertae sedis</taxon>
        <taxon>Elliptochloris clade</taxon>
        <taxon>Elliptochloris</taxon>
    </lineage>
</organism>
<dbReference type="GO" id="GO:0003682">
    <property type="term" value="F:chromatin binding"/>
    <property type="evidence" value="ECO:0007669"/>
    <property type="project" value="TreeGrafter"/>
</dbReference>
<gene>
    <name evidence="7" type="ORF">WJX81_003827</name>
</gene>
<evidence type="ECO:0000313" key="7">
    <source>
        <dbReference type="EMBL" id="KAK9833545.1"/>
    </source>
</evidence>
<evidence type="ECO:0000259" key="6">
    <source>
        <dbReference type="Pfam" id="PF04825"/>
    </source>
</evidence>
<evidence type="ECO:0000256" key="2">
    <source>
        <dbReference type="ARBA" id="ARBA00009870"/>
    </source>
</evidence>